<organism evidence="2 3">
    <name type="scientific">Phlebotomus papatasi</name>
    <name type="common">Sandfly</name>
    <dbReference type="NCBI Taxonomy" id="29031"/>
    <lineage>
        <taxon>Eukaryota</taxon>
        <taxon>Metazoa</taxon>
        <taxon>Ecdysozoa</taxon>
        <taxon>Arthropoda</taxon>
        <taxon>Hexapoda</taxon>
        <taxon>Insecta</taxon>
        <taxon>Pterygota</taxon>
        <taxon>Neoptera</taxon>
        <taxon>Endopterygota</taxon>
        <taxon>Diptera</taxon>
        <taxon>Nematocera</taxon>
        <taxon>Psychodoidea</taxon>
        <taxon>Psychodidae</taxon>
        <taxon>Phlebotomus</taxon>
        <taxon>Phlebotomus</taxon>
    </lineage>
</organism>
<keyword evidence="3" id="KW-1185">Reference proteome</keyword>
<feature type="region of interest" description="Disordered" evidence="1">
    <location>
        <begin position="12"/>
        <end position="72"/>
    </location>
</feature>
<feature type="compositionally biased region" description="Acidic residues" evidence="1">
    <location>
        <begin position="15"/>
        <end position="27"/>
    </location>
</feature>
<dbReference type="VEuPathDB" id="VectorBase:PPAPM1_005944"/>
<dbReference type="EnsemblMetazoa" id="PPAI002769-RA">
    <property type="protein sequence ID" value="PPAI002769-PA"/>
    <property type="gene ID" value="PPAI002769"/>
</dbReference>
<dbReference type="EMBL" id="AJVK01011831">
    <property type="status" value="NOT_ANNOTATED_CDS"/>
    <property type="molecule type" value="Genomic_DNA"/>
</dbReference>
<accession>A0A1B0D5L2</accession>
<dbReference type="Proteomes" id="UP000092462">
    <property type="component" value="Unassembled WGS sequence"/>
</dbReference>
<evidence type="ECO:0000313" key="2">
    <source>
        <dbReference type="EnsemblMetazoa" id="PPAI002769-PA"/>
    </source>
</evidence>
<evidence type="ECO:0000313" key="3">
    <source>
        <dbReference type="Proteomes" id="UP000092462"/>
    </source>
</evidence>
<name>A0A1B0D5L2_PHLPP</name>
<proteinExistence type="predicted"/>
<sequence>MEFHVIFDVATSATSDDEDNEFYDAQEEGASTNNSQEDSSFILKIPMAHRRGSNDATGSSSEGEEGNSETQQDNFLSHQAQRYHSVSLQLYRENAKSPQCSTPFRRQLSQSHGSFLWNGKSYSDTVPWFHLFSNMDTMAIKVQVPVLAMTLPLNPYPYLTQVRECLKNSLEATFCGGFVPLRVFEHRIK</sequence>
<dbReference type="EMBL" id="AJVK01011830">
    <property type="status" value="NOT_ANNOTATED_CDS"/>
    <property type="molecule type" value="Genomic_DNA"/>
</dbReference>
<dbReference type="AlphaFoldDB" id="A0A1B0D5L2"/>
<evidence type="ECO:0000256" key="1">
    <source>
        <dbReference type="SAM" id="MobiDB-lite"/>
    </source>
</evidence>
<feature type="compositionally biased region" description="Polar residues" evidence="1">
    <location>
        <begin position="29"/>
        <end position="39"/>
    </location>
</feature>
<dbReference type="VEuPathDB" id="VectorBase:PPAI002769"/>
<protein>
    <submittedName>
        <fullName evidence="2">Uncharacterized protein</fullName>
    </submittedName>
</protein>
<reference evidence="2" key="1">
    <citation type="submission" date="2022-08" db="UniProtKB">
        <authorList>
            <consortium name="EnsemblMetazoa"/>
        </authorList>
    </citation>
    <scope>IDENTIFICATION</scope>
    <source>
        <strain evidence="2">Israel</strain>
    </source>
</reference>